<keyword evidence="1" id="KW-0472">Membrane</keyword>
<dbReference type="Gene3D" id="3.80.10.10">
    <property type="entry name" value="Ribonuclease Inhibitor"/>
    <property type="match status" value="2"/>
</dbReference>
<feature type="transmembrane region" description="Helical" evidence="1">
    <location>
        <begin position="142"/>
        <end position="162"/>
    </location>
</feature>
<gene>
    <name evidence="3" type="ORF">M9Y10_021027</name>
    <name evidence="4" type="ORF">M9Y10_024235</name>
</gene>
<feature type="chain" id="PRO_5045031620" evidence="2">
    <location>
        <begin position="17"/>
        <end position="738"/>
    </location>
</feature>
<dbReference type="PANTHER" id="PTHR45661:SF3">
    <property type="entry name" value="IG-LIKE DOMAIN-CONTAINING PROTEIN"/>
    <property type="match status" value="1"/>
</dbReference>
<feature type="transmembrane region" description="Helical" evidence="1">
    <location>
        <begin position="249"/>
        <end position="282"/>
    </location>
</feature>
<comment type="caution">
    <text evidence="3">The sequence shown here is derived from an EMBL/GenBank/DDBJ whole genome shotgun (WGS) entry which is preliminary data.</text>
</comment>
<sequence length="738" mass="86515">MLLFFFLCSIISYKFNYVIGPNQTDITLPFKYGFQKGGRYSINISNGGNDSFLLTIKPFSSIYNYLNKNEVETACLNYTIPNHENIHVIRMNEGKYNLTGIINENTTYATTIKSCSNNHKGFFIELIYTNPDSPFSYDVVNALNFLLFDNYARIILFSIWLLNWLINFSLKNTLHLFITLTFFVFIVSKGINYLNIKKRFESNQITFVSKLSFVLNRLRDFFYMTTFFLINSGFCIINDSKTKSINKTIFMWCFYLIVFPILYCICNVYCFIIISFLTHVIINDIVMISDYVLDQFTDFYVLYQLKTIIYALTDFFEYQLLFNISSSDFEDFWPLYIFFEIFLMICNCIFAYSMKMNKDLKEDYIIAFTPDYYKASNPSKIYTFPKNATEISEERYINCQNIKTLNFKEGTRLIKINSFAFQWSSIEFIRIPPTVKCIGYKAFYDCKNLQFIEFMEESSILVFENFLEKSSINRINIPSSLVEIQDSWCLNVPNLNNISVSPLNHHFLYYNNDFILKKSNKYSNAFDVIIFSRRNIRNVTIPSYIKRINPNAFNQCTQIRSINFQFDSKLFFIGQNAFSESSITRITIPRRVTFIDKYAFFNCKKFKQIIFEKDSKLLNIDNNAFAYSSIESIQIPSSVIEINENAFLKCTKLKRISVLDDSNLMIIEKNAFNNTAITSFSVTSNVSFIRNDAFANCQNLLIVEFHENSKLCSIDIDIFSYSSHPILMVPAKIFQRLL</sequence>
<protein>
    <submittedName>
        <fullName evidence="3">Uncharacterized protein</fullName>
    </submittedName>
</protein>
<dbReference type="PANTHER" id="PTHR45661">
    <property type="entry name" value="SURFACE ANTIGEN"/>
    <property type="match status" value="1"/>
</dbReference>
<feature type="signal peptide" evidence="2">
    <location>
        <begin position="1"/>
        <end position="16"/>
    </location>
</feature>
<keyword evidence="2" id="KW-0732">Signal</keyword>
<keyword evidence="1" id="KW-1133">Transmembrane helix</keyword>
<reference evidence="3 5" key="1">
    <citation type="submission" date="2024-04" db="EMBL/GenBank/DDBJ databases">
        <title>Tritrichomonas musculus Genome.</title>
        <authorList>
            <person name="Alves-Ferreira E."/>
            <person name="Grigg M."/>
            <person name="Lorenzi H."/>
            <person name="Galac M."/>
        </authorList>
    </citation>
    <scope>NUCLEOTIDE SEQUENCE [LARGE SCALE GENOMIC DNA]</scope>
    <source>
        <strain evidence="3 5">EAF2021</strain>
    </source>
</reference>
<dbReference type="Gene3D" id="3.40.50.12480">
    <property type="match status" value="1"/>
</dbReference>
<evidence type="ECO:0000256" key="1">
    <source>
        <dbReference type="SAM" id="Phobius"/>
    </source>
</evidence>
<dbReference type="Proteomes" id="UP001470230">
    <property type="component" value="Unassembled WGS sequence"/>
</dbReference>
<evidence type="ECO:0000256" key="2">
    <source>
        <dbReference type="SAM" id="SignalP"/>
    </source>
</evidence>
<evidence type="ECO:0000313" key="4">
    <source>
        <dbReference type="EMBL" id="KAK8844377.1"/>
    </source>
</evidence>
<proteinExistence type="predicted"/>
<accession>A0ABR2GLR8</accession>
<keyword evidence="5" id="KW-1185">Reference proteome</keyword>
<dbReference type="InterPro" id="IPR053139">
    <property type="entry name" value="Surface_bspA-like"/>
</dbReference>
<dbReference type="EMBL" id="JAPFFF010000032">
    <property type="protein sequence ID" value="KAK8844377.1"/>
    <property type="molecule type" value="Genomic_DNA"/>
</dbReference>
<dbReference type="Pfam" id="PF13306">
    <property type="entry name" value="LRR_5"/>
    <property type="match status" value="3"/>
</dbReference>
<organism evidence="3 5">
    <name type="scientific">Tritrichomonas musculus</name>
    <dbReference type="NCBI Taxonomy" id="1915356"/>
    <lineage>
        <taxon>Eukaryota</taxon>
        <taxon>Metamonada</taxon>
        <taxon>Parabasalia</taxon>
        <taxon>Tritrichomonadida</taxon>
        <taxon>Tritrichomonadidae</taxon>
        <taxon>Tritrichomonas</taxon>
    </lineage>
</organism>
<dbReference type="InterPro" id="IPR032675">
    <property type="entry name" value="LRR_dom_sf"/>
</dbReference>
<feature type="transmembrane region" description="Helical" evidence="1">
    <location>
        <begin position="174"/>
        <end position="194"/>
    </location>
</feature>
<dbReference type="EMBL" id="JAPFFF010000280">
    <property type="protein sequence ID" value="KAK8834870.1"/>
    <property type="molecule type" value="Genomic_DNA"/>
</dbReference>
<feature type="transmembrane region" description="Helical" evidence="1">
    <location>
        <begin position="221"/>
        <end position="237"/>
    </location>
</feature>
<evidence type="ECO:0000313" key="5">
    <source>
        <dbReference type="Proteomes" id="UP001470230"/>
    </source>
</evidence>
<evidence type="ECO:0000313" key="3">
    <source>
        <dbReference type="EMBL" id="KAK8834870.1"/>
    </source>
</evidence>
<dbReference type="InterPro" id="IPR026906">
    <property type="entry name" value="LRR_5"/>
</dbReference>
<keyword evidence="1" id="KW-0812">Transmembrane</keyword>
<name>A0ABR2GLR8_9EUKA</name>
<dbReference type="SUPFAM" id="SSF52058">
    <property type="entry name" value="L domain-like"/>
    <property type="match status" value="1"/>
</dbReference>
<feature type="transmembrane region" description="Helical" evidence="1">
    <location>
        <begin position="333"/>
        <end position="352"/>
    </location>
</feature>